<name>A0AAV4GCD2_9GAST</name>
<dbReference type="AlphaFoldDB" id="A0AAV4GCD2"/>
<proteinExistence type="predicted"/>
<gene>
    <name evidence="1" type="ORF">ElyMa_005960100</name>
</gene>
<accession>A0AAV4GCD2</accession>
<sequence>MFTQQTQLQGGVGVHVSINYLLRGLSTAATEQNKTTKKMARILPQAFSAQKTSFRCNKASPGLINKTRRERTSVDGLNLLQWPPAALFFAEARS</sequence>
<evidence type="ECO:0000313" key="2">
    <source>
        <dbReference type="Proteomes" id="UP000762676"/>
    </source>
</evidence>
<reference evidence="1 2" key="1">
    <citation type="journal article" date="2021" name="Elife">
        <title>Chloroplast acquisition without the gene transfer in kleptoplastic sea slugs, Plakobranchus ocellatus.</title>
        <authorList>
            <person name="Maeda T."/>
            <person name="Takahashi S."/>
            <person name="Yoshida T."/>
            <person name="Shimamura S."/>
            <person name="Takaki Y."/>
            <person name="Nagai Y."/>
            <person name="Toyoda A."/>
            <person name="Suzuki Y."/>
            <person name="Arimoto A."/>
            <person name="Ishii H."/>
            <person name="Satoh N."/>
            <person name="Nishiyama T."/>
            <person name="Hasebe M."/>
            <person name="Maruyama T."/>
            <person name="Minagawa J."/>
            <person name="Obokata J."/>
            <person name="Shigenobu S."/>
        </authorList>
    </citation>
    <scope>NUCLEOTIDE SEQUENCE [LARGE SCALE GENOMIC DNA]</scope>
</reference>
<evidence type="ECO:0000313" key="1">
    <source>
        <dbReference type="EMBL" id="GFR82786.1"/>
    </source>
</evidence>
<protein>
    <submittedName>
        <fullName evidence="1">Uncharacterized protein</fullName>
    </submittedName>
</protein>
<keyword evidence="2" id="KW-1185">Reference proteome</keyword>
<dbReference type="EMBL" id="BMAT01011962">
    <property type="protein sequence ID" value="GFR82786.1"/>
    <property type="molecule type" value="Genomic_DNA"/>
</dbReference>
<organism evidence="1 2">
    <name type="scientific">Elysia marginata</name>
    <dbReference type="NCBI Taxonomy" id="1093978"/>
    <lineage>
        <taxon>Eukaryota</taxon>
        <taxon>Metazoa</taxon>
        <taxon>Spiralia</taxon>
        <taxon>Lophotrochozoa</taxon>
        <taxon>Mollusca</taxon>
        <taxon>Gastropoda</taxon>
        <taxon>Heterobranchia</taxon>
        <taxon>Euthyneura</taxon>
        <taxon>Panpulmonata</taxon>
        <taxon>Sacoglossa</taxon>
        <taxon>Placobranchoidea</taxon>
        <taxon>Plakobranchidae</taxon>
        <taxon>Elysia</taxon>
    </lineage>
</organism>
<comment type="caution">
    <text evidence="1">The sequence shown here is derived from an EMBL/GenBank/DDBJ whole genome shotgun (WGS) entry which is preliminary data.</text>
</comment>
<dbReference type="Proteomes" id="UP000762676">
    <property type="component" value="Unassembled WGS sequence"/>
</dbReference>